<dbReference type="GO" id="GO:0030170">
    <property type="term" value="F:pyridoxal phosphate binding"/>
    <property type="evidence" value="ECO:0007669"/>
    <property type="project" value="InterPro"/>
</dbReference>
<dbReference type="OrthoDB" id="17255at2759"/>
<feature type="compositionally biased region" description="Basic residues" evidence="1">
    <location>
        <begin position="629"/>
        <end position="643"/>
    </location>
</feature>
<dbReference type="Proteomes" id="UP000291116">
    <property type="component" value="Unassembled WGS sequence"/>
</dbReference>
<reference evidence="4 5" key="1">
    <citation type="submission" date="2019-01" db="EMBL/GenBank/DDBJ databases">
        <authorList>
            <person name="Ferrante I. M."/>
        </authorList>
    </citation>
    <scope>NUCLEOTIDE SEQUENCE [LARGE SCALE GENOMIC DNA]</scope>
    <source>
        <strain evidence="4 5">B856</strain>
    </source>
</reference>
<sequence length="643" mass="70762">MIKATIIGTTRRRILAINLQWLVPGFFSIFCVLSSFLATGTVAFQLRHGRPARVGVARTNIKLAAKASKEKIGYNDDKMVAENDDVFVTDLARYAIKGFSGDLLDSVLIPGGGVQTFPDDRRYALLKQKNKEKFDEKSPEWLHKENFLCAFSAPELMASFRSHYEIVEEQQENKSDDGVAPKVCIRRLLTLYRRSGEDDNDAASEEKPVLGPIDLNTQSGREALASFFSYESNEDLVCVTKETDGKVNTFQFGNTRAGVKNNPGGDTRTVHIVNRATVREFSNKIGLELNPMRFRPNIVIDGLGPWEEFDWVGRTLRIVPKEEGDNDENASGVQHAAHLRLKVLTKTVRCEGIGIDPLDPKTGKLDMPKLLSENYPEHGPYLGVYASIEVIGAEQGGCSGDIDKLLSVGDTLSLLDEDNVVNLHGLLIGFFSLFCLLPGSSRGVAQGTATGTAAFQPPHERSSWASSARANAHTELSAKGSKPKASYNDDDTMVALLHSHHLLDHKPDNLLLRGGRYKLRGVAFLGRPGVALCIGPPKAHTKFKRALESAMPQKRFKTKDLEITHPEGEFLAMEGFSRAETLGDFRAILASIGREAEFFELTGIEDPNSSSSSPPPPNDQSNEQATGRKCGRRGKNKNRKGRK</sequence>
<dbReference type="GO" id="GO:0030151">
    <property type="term" value="F:molybdenum ion binding"/>
    <property type="evidence" value="ECO:0007669"/>
    <property type="project" value="InterPro"/>
</dbReference>
<evidence type="ECO:0000313" key="5">
    <source>
        <dbReference type="Proteomes" id="UP000291116"/>
    </source>
</evidence>
<dbReference type="PROSITE" id="PS51340">
    <property type="entry name" value="MOSC"/>
    <property type="match status" value="1"/>
</dbReference>
<name>A0A448ZC76_9STRA</name>
<accession>A0A448ZC76</accession>
<protein>
    <recommendedName>
        <fullName evidence="3">MOSC domain-containing protein</fullName>
    </recommendedName>
</protein>
<dbReference type="EMBL" id="CAACVS010000226">
    <property type="protein sequence ID" value="VEU39647.1"/>
    <property type="molecule type" value="Genomic_DNA"/>
</dbReference>
<feature type="transmembrane region" description="Helical" evidence="2">
    <location>
        <begin position="21"/>
        <end position="44"/>
    </location>
</feature>
<proteinExistence type="predicted"/>
<feature type="region of interest" description="Disordered" evidence="1">
    <location>
        <begin position="601"/>
        <end position="643"/>
    </location>
</feature>
<keyword evidence="5" id="KW-1185">Reference proteome</keyword>
<evidence type="ECO:0000256" key="1">
    <source>
        <dbReference type="SAM" id="MobiDB-lite"/>
    </source>
</evidence>
<dbReference type="InterPro" id="IPR011037">
    <property type="entry name" value="Pyrv_Knase-like_insert_dom_sf"/>
</dbReference>
<evidence type="ECO:0000259" key="3">
    <source>
        <dbReference type="PROSITE" id="PS51340"/>
    </source>
</evidence>
<feature type="domain" description="MOSC" evidence="3">
    <location>
        <begin position="217"/>
        <end position="415"/>
    </location>
</feature>
<dbReference type="AlphaFoldDB" id="A0A448ZC76"/>
<dbReference type="SUPFAM" id="SSF50800">
    <property type="entry name" value="PK beta-barrel domain-like"/>
    <property type="match status" value="1"/>
</dbReference>
<keyword evidence="2" id="KW-0472">Membrane</keyword>
<dbReference type="GO" id="GO:0003824">
    <property type="term" value="F:catalytic activity"/>
    <property type="evidence" value="ECO:0007669"/>
    <property type="project" value="InterPro"/>
</dbReference>
<dbReference type="InterPro" id="IPR005302">
    <property type="entry name" value="MoCF_Sase_C"/>
</dbReference>
<keyword evidence="2" id="KW-1133">Transmembrane helix</keyword>
<dbReference type="Pfam" id="PF03473">
    <property type="entry name" value="MOSC"/>
    <property type="match status" value="1"/>
</dbReference>
<evidence type="ECO:0000256" key="2">
    <source>
        <dbReference type="SAM" id="Phobius"/>
    </source>
</evidence>
<gene>
    <name evidence="4" type="ORF">PSNMU_V1.4_AUG-EV-PASAV3_0063740</name>
</gene>
<keyword evidence="2" id="KW-0812">Transmembrane</keyword>
<organism evidence="4 5">
    <name type="scientific">Pseudo-nitzschia multistriata</name>
    <dbReference type="NCBI Taxonomy" id="183589"/>
    <lineage>
        <taxon>Eukaryota</taxon>
        <taxon>Sar</taxon>
        <taxon>Stramenopiles</taxon>
        <taxon>Ochrophyta</taxon>
        <taxon>Bacillariophyta</taxon>
        <taxon>Bacillariophyceae</taxon>
        <taxon>Bacillariophycidae</taxon>
        <taxon>Bacillariales</taxon>
        <taxon>Bacillariaceae</taxon>
        <taxon>Pseudo-nitzschia</taxon>
    </lineage>
</organism>
<evidence type="ECO:0000313" key="4">
    <source>
        <dbReference type="EMBL" id="VEU39647.1"/>
    </source>
</evidence>